<feature type="region of interest" description="Disordered" evidence="1">
    <location>
        <begin position="161"/>
        <end position="201"/>
    </location>
</feature>
<feature type="compositionally biased region" description="Pro residues" evidence="1">
    <location>
        <begin position="167"/>
        <end position="176"/>
    </location>
</feature>
<evidence type="ECO:0000313" key="3">
    <source>
        <dbReference type="Proteomes" id="UP000827892"/>
    </source>
</evidence>
<name>A0AAE9J0F2_CAEBR</name>
<dbReference type="KEGG" id="cbr:CBG_12794"/>
<feature type="region of interest" description="Disordered" evidence="1">
    <location>
        <begin position="35"/>
        <end position="62"/>
    </location>
</feature>
<dbReference type="RefSeq" id="XP_002640269.2">
    <property type="nucleotide sequence ID" value="XM_002640223.2"/>
</dbReference>
<gene>
    <name evidence="2" type="ORF">L3Y34_015923</name>
</gene>
<dbReference type="EMBL" id="CP090891">
    <property type="protein sequence ID" value="ULU13059.1"/>
    <property type="molecule type" value="Genomic_DNA"/>
</dbReference>
<reference evidence="2 3" key="1">
    <citation type="submission" date="2022-05" db="EMBL/GenBank/DDBJ databases">
        <title>Chromosome-level reference genomes for two strains of Caenorhabditis briggsae: an improved platform for comparative genomics.</title>
        <authorList>
            <person name="Stevens L."/>
            <person name="Andersen E.C."/>
        </authorList>
    </citation>
    <scope>NUCLEOTIDE SEQUENCE [LARGE SCALE GENOMIC DNA]</scope>
    <source>
        <strain evidence="2">QX1410_ONT</strain>
        <tissue evidence="2">Whole-organism</tissue>
    </source>
</reference>
<organism evidence="2 3">
    <name type="scientific">Caenorhabditis briggsae</name>
    <dbReference type="NCBI Taxonomy" id="6238"/>
    <lineage>
        <taxon>Eukaryota</taxon>
        <taxon>Metazoa</taxon>
        <taxon>Ecdysozoa</taxon>
        <taxon>Nematoda</taxon>
        <taxon>Chromadorea</taxon>
        <taxon>Rhabditida</taxon>
        <taxon>Rhabditina</taxon>
        <taxon>Rhabditomorpha</taxon>
        <taxon>Rhabditoidea</taxon>
        <taxon>Rhabditidae</taxon>
        <taxon>Peloderinae</taxon>
        <taxon>Caenorhabditis</taxon>
    </lineage>
</organism>
<sequence length="282" mass="30325">MSSSAITNVNINSNIIELADLQSLVRTRSEFDTTMKGASTYTPQVSGSTSSESIPPSNPKSKVPKAVLKVSKALLKKFPELNFANISVEYPSASYTLEPTPEFDIIMKGARIYTVTPPDSGSASPIPSNFTSLETSSQITFASLSAGITESLKIEKPIESSTIYTPPSSPSAPSTPIPSGSNTLTISTEPETSSKTTTSSTSTSSESIQYVFYKGVVNAPTAGCRVLRRQLEGEAFEILVDVEDLEAKSSAKIQKTFSPEEKKKQIDLVDEWKNKILSSMND</sequence>
<feature type="compositionally biased region" description="Low complexity" evidence="1">
    <location>
        <begin position="46"/>
        <end position="62"/>
    </location>
</feature>
<evidence type="ECO:0000313" key="2">
    <source>
        <dbReference type="EMBL" id="ULU13059.1"/>
    </source>
</evidence>
<feature type="compositionally biased region" description="Polar residues" evidence="1">
    <location>
        <begin position="36"/>
        <end position="45"/>
    </location>
</feature>
<evidence type="ECO:0000256" key="1">
    <source>
        <dbReference type="SAM" id="MobiDB-lite"/>
    </source>
</evidence>
<dbReference type="AlphaFoldDB" id="A0AAE9J0F2"/>
<feature type="compositionally biased region" description="Low complexity" evidence="1">
    <location>
        <begin position="177"/>
        <end position="201"/>
    </location>
</feature>
<proteinExistence type="predicted"/>
<dbReference type="Proteomes" id="UP000827892">
    <property type="component" value="Chromosome I"/>
</dbReference>
<accession>A0AAE9J0F2</accession>
<protein>
    <submittedName>
        <fullName evidence="2">Uncharacterized protein</fullName>
    </submittedName>
</protein>